<organism evidence="1 2">
    <name type="scientific">Streptomyces caniferus</name>
    <dbReference type="NCBI Taxonomy" id="285557"/>
    <lineage>
        <taxon>Bacteria</taxon>
        <taxon>Bacillati</taxon>
        <taxon>Actinomycetota</taxon>
        <taxon>Actinomycetes</taxon>
        <taxon>Kitasatosporales</taxon>
        <taxon>Streptomycetaceae</taxon>
        <taxon>Streptomyces</taxon>
    </lineage>
</organism>
<evidence type="ECO:0000313" key="2">
    <source>
        <dbReference type="Proteomes" id="UP000435837"/>
    </source>
</evidence>
<dbReference type="AlphaFoldDB" id="A0A640SBY2"/>
<dbReference type="Proteomes" id="UP000435837">
    <property type="component" value="Unassembled WGS sequence"/>
</dbReference>
<sequence>MIIHPGDAASSEGLFRSERAFRVWRYGVGHSQLLLRAVPDGTDSACLDLLFEDVKAMQLVTHYESIEIRPAGEGEAQQILDFSGLASTWRGRYLAVFLRSRSGSGFVLCGRITALQGGDDPLGPPGGTEERDVVWSIRQ</sequence>
<gene>
    <name evidence="1" type="ORF">Scani_48060</name>
</gene>
<name>A0A640SBY2_9ACTN</name>
<accession>A0A640SBY2</accession>
<comment type="caution">
    <text evidence="1">The sequence shown here is derived from an EMBL/GenBank/DDBJ whole genome shotgun (WGS) entry which is preliminary data.</text>
</comment>
<reference evidence="1 2" key="1">
    <citation type="submission" date="2019-12" db="EMBL/GenBank/DDBJ databases">
        <title>Whole genome shotgun sequence of Streptomyces caniferus NBRC 15389.</title>
        <authorList>
            <person name="Ichikawa N."/>
            <person name="Kimura A."/>
            <person name="Kitahashi Y."/>
            <person name="Komaki H."/>
            <person name="Tamura T."/>
        </authorList>
    </citation>
    <scope>NUCLEOTIDE SEQUENCE [LARGE SCALE GENOMIC DNA]</scope>
    <source>
        <strain evidence="1 2">NBRC 15389</strain>
    </source>
</reference>
<dbReference type="EMBL" id="BLIN01000005">
    <property type="protein sequence ID" value="GFE08538.1"/>
    <property type="molecule type" value="Genomic_DNA"/>
</dbReference>
<proteinExistence type="predicted"/>
<evidence type="ECO:0000313" key="1">
    <source>
        <dbReference type="EMBL" id="GFE08538.1"/>
    </source>
</evidence>
<protein>
    <submittedName>
        <fullName evidence="1">Uncharacterized protein</fullName>
    </submittedName>
</protein>